<proteinExistence type="predicted"/>
<evidence type="ECO:0000313" key="2">
    <source>
        <dbReference type="Proteomes" id="UP000825935"/>
    </source>
</evidence>
<sequence length="117" mass="12972">MECSTSVMTGGKRWWRRHGEANPHHAALEKRPSVVPRGPSCLTLHRAMSIHRHRDSRVSALTPETVSTSCCTTLMLAAAQPEVRYTLESRHILETSLLSMATDTKSPFDQCVLGSSQ</sequence>
<name>A0A8T2RAS6_CERRI</name>
<gene>
    <name evidence="1" type="ORF">KP509_29G076500</name>
</gene>
<protein>
    <submittedName>
        <fullName evidence="1">Uncharacterized protein</fullName>
    </submittedName>
</protein>
<comment type="caution">
    <text evidence="1">The sequence shown here is derived from an EMBL/GenBank/DDBJ whole genome shotgun (WGS) entry which is preliminary data.</text>
</comment>
<keyword evidence="2" id="KW-1185">Reference proteome</keyword>
<accession>A0A8T2RAS6</accession>
<dbReference type="AlphaFoldDB" id="A0A8T2RAS6"/>
<organism evidence="1 2">
    <name type="scientific">Ceratopteris richardii</name>
    <name type="common">Triangle waterfern</name>
    <dbReference type="NCBI Taxonomy" id="49495"/>
    <lineage>
        <taxon>Eukaryota</taxon>
        <taxon>Viridiplantae</taxon>
        <taxon>Streptophyta</taxon>
        <taxon>Embryophyta</taxon>
        <taxon>Tracheophyta</taxon>
        <taxon>Polypodiopsida</taxon>
        <taxon>Polypodiidae</taxon>
        <taxon>Polypodiales</taxon>
        <taxon>Pteridineae</taxon>
        <taxon>Pteridaceae</taxon>
        <taxon>Parkerioideae</taxon>
        <taxon>Ceratopteris</taxon>
    </lineage>
</organism>
<reference evidence="1" key="1">
    <citation type="submission" date="2021-08" db="EMBL/GenBank/DDBJ databases">
        <title>WGS assembly of Ceratopteris richardii.</title>
        <authorList>
            <person name="Marchant D.B."/>
            <person name="Chen G."/>
            <person name="Jenkins J."/>
            <person name="Shu S."/>
            <person name="Leebens-Mack J."/>
            <person name="Grimwood J."/>
            <person name="Schmutz J."/>
            <person name="Soltis P."/>
            <person name="Soltis D."/>
            <person name="Chen Z.-H."/>
        </authorList>
    </citation>
    <scope>NUCLEOTIDE SEQUENCE</scope>
    <source>
        <strain evidence="1">Whitten #5841</strain>
        <tissue evidence="1">Leaf</tissue>
    </source>
</reference>
<evidence type="ECO:0000313" key="1">
    <source>
        <dbReference type="EMBL" id="KAH7292593.1"/>
    </source>
</evidence>
<dbReference type="Proteomes" id="UP000825935">
    <property type="component" value="Chromosome 29"/>
</dbReference>
<dbReference type="EMBL" id="CM035434">
    <property type="protein sequence ID" value="KAH7292593.1"/>
    <property type="molecule type" value="Genomic_DNA"/>
</dbReference>